<dbReference type="Proteomes" id="UP000515159">
    <property type="component" value="Chromosome 19"/>
</dbReference>
<feature type="compositionally biased region" description="Basic and acidic residues" evidence="12">
    <location>
        <begin position="392"/>
        <end position="402"/>
    </location>
</feature>
<gene>
    <name evidence="15" type="primary">LOC117352014</name>
</gene>
<dbReference type="GeneID" id="117352014"/>
<evidence type="ECO:0000256" key="12">
    <source>
        <dbReference type="SAM" id="MobiDB-lite"/>
    </source>
</evidence>
<dbReference type="PANTHER" id="PTHR24179">
    <property type="entry name" value="PROTEIN PHOSPHATASE 1 REGULATORY SUBUNIT 12"/>
    <property type="match status" value="1"/>
</dbReference>
<feature type="compositionally biased region" description="Polar residues" evidence="12">
    <location>
        <begin position="479"/>
        <end position="491"/>
    </location>
</feature>
<feature type="compositionally biased region" description="Low complexity" evidence="12">
    <location>
        <begin position="410"/>
        <end position="427"/>
    </location>
</feature>
<feature type="compositionally biased region" description="Basic and acidic residues" evidence="12">
    <location>
        <begin position="493"/>
        <end position="503"/>
    </location>
</feature>
<evidence type="ECO:0000313" key="15">
    <source>
        <dbReference type="RefSeq" id="XP_033783870.1"/>
    </source>
</evidence>
<feature type="region of interest" description="Disordered" evidence="12">
    <location>
        <begin position="300"/>
        <end position="578"/>
    </location>
</feature>
<evidence type="ECO:0000256" key="8">
    <source>
        <dbReference type="ARBA" id="ARBA00065548"/>
    </source>
</evidence>
<dbReference type="PROSITE" id="PS50297">
    <property type="entry name" value="ANK_REP_REGION"/>
    <property type="match status" value="4"/>
</dbReference>
<feature type="compositionally biased region" description="Basic and acidic residues" evidence="12">
    <location>
        <begin position="750"/>
        <end position="773"/>
    </location>
</feature>
<reference evidence="15" key="1">
    <citation type="submission" date="2025-08" db="UniProtKB">
        <authorList>
            <consortium name="RefSeq"/>
        </authorList>
    </citation>
    <scope>IDENTIFICATION</scope>
</reference>
<dbReference type="InterPro" id="IPR036770">
    <property type="entry name" value="Ankyrin_rpt-contain_sf"/>
</dbReference>
<keyword evidence="14" id="KW-1185">Reference proteome</keyword>
<keyword evidence="11" id="KW-0175">Coiled coil</keyword>
<dbReference type="RefSeq" id="XP_033783870.1">
    <property type="nucleotide sequence ID" value="XM_033927979.1"/>
</dbReference>
<evidence type="ECO:0000256" key="3">
    <source>
        <dbReference type="ARBA" id="ARBA00022553"/>
    </source>
</evidence>
<protein>
    <recommendedName>
        <fullName evidence="9">Protein phosphatase 1 regulatory subunit</fullName>
    </recommendedName>
</protein>
<sequence length="1040" mass="115218">MAAEDRSRSDSARQKRREQLSRWVGSDTDRAELRGSAAARPPRVSFAQGAVFMAACSAGDRAEVRALLAAGAHINGTNVDGLTALHQACIDENFDMVQFLVENGAYVNQPDNEGWTPLHAAASCGFVEIAAYLIKHGAKIAAVNSEGELPLDVAHENAMEKLLKAEIKKQGIDLEVARQEEEQLMLRDARQWVNKRKQEDIRHPKTGATALHVAAAKGYMEVMKLLLQLGFDVNICDNDGWTPLHAAAHWGQQEACRLLVEELCNMEAINKVGQTPFDVVDESLESLLEDLKKKQSELRLEKEKQKKNPSLMLIETSVSQNPAGRTRRSSISRMSSKEKISLHDKERKTLETLEPVALERLNDEEEEAKKDESSSSSSEEEEEASESESEAESEKVKNRERLNNINNKLNSTSVSAISTTNTTTTSNRKVPISKEEEKPGTAPSAWRTSLRKTGSYGAISTVITPAEDSKGKDAGLPKSASSPRLTSTELSEAQDKDGKEPRLARVPPTPTRRLFSNQDSVPEIANRDSVSQQVRGGSYTRQRQGGESSDIGSLSRTSSYTRRFAESDGGKKELSQSSDAAIGPTYLRSNSYLIAVGRVSSSQELSPNPSTFRQFEPHKIIFRSSSFGRKTEDVSSTSIPVSTPFSRPGLAGLTARTVTTGTFPTRTAARSQLGEGTTQTEDKTSAGTTPNPDIKERRRSYLTPVRDEEAEAQRKARSRHARQSRRSTQGVTLTDLKEAEKTIKGQQENKTGESKEPEEEGKEKVDENKDNQSKPRTGRVSEDGQAEVSWRSRIASLQKSDLLGLTSPSDPPRATAVGGSTSLNRQGLTQPLDNKELEKSKEEEKDSDDKGSRSKLGIRDRRRPRGKRRSTGVPLMTKDSDDDGSEEEDDAGEEEQHRVDGFNSRGESISNDHVLTRRGETRSTGTISSSLEVKDGDKKDFKKMYEDLMRDNGRIRTQLEETQILVTQTKVELEKASQRHERIVDKSVLLETEKKEKVILQRRISELEEELKVLVDLKADNQRLKDENGALIRVISKLSK</sequence>
<feature type="region of interest" description="Disordered" evidence="12">
    <location>
        <begin position="629"/>
        <end position="927"/>
    </location>
</feature>
<evidence type="ECO:0000259" key="13">
    <source>
        <dbReference type="Pfam" id="PF15898"/>
    </source>
</evidence>
<dbReference type="Gene3D" id="1.25.40.20">
    <property type="entry name" value="Ankyrin repeat-containing domain"/>
    <property type="match status" value="2"/>
</dbReference>
<feature type="compositionally biased region" description="Acidic residues" evidence="12">
    <location>
        <begin position="378"/>
        <end position="391"/>
    </location>
</feature>
<feature type="domain" description="cGMP-dependent protein kinase interacting" evidence="13">
    <location>
        <begin position="940"/>
        <end position="1040"/>
    </location>
</feature>
<dbReference type="InterPro" id="IPR017401">
    <property type="entry name" value="MYPT1/MYPT2/Mbs85"/>
</dbReference>
<dbReference type="SMART" id="SM00248">
    <property type="entry name" value="ANK"/>
    <property type="match status" value="4"/>
</dbReference>
<evidence type="ECO:0000256" key="11">
    <source>
        <dbReference type="SAM" id="Coils"/>
    </source>
</evidence>
<feature type="repeat" description="ANK" evidence="10">
    <location>
        <begin position="113"/>
        <end position="145"/>
    </location>
</feature>
<dbReference type="InterPro" id="IPR002110">
    <property type="entry name" value="Ankyrin_rpt"/>
</dbReference>
<dbReference type="OrthoDB" id="19014at2759"/>
<feature type="compositionally biased region" description="Polar residues" evidence="12">
    <location>
        <begin position="674"/>
        <end position="691"/>
    </location>
</feature>
<feature type="compositionally biased region" description="Basic and acidic residues" evidence="12">
    <location>
        <begin position="335"/>
        <end position="351"/>
    </location>
</feature>
<keyword evidence="6" id="KW-0206">Cytoskeleton</keyword>
<feature type="compositionally biased region" description="Basic residues" evidence="12">
    <location>
        <begin position="860"/>
        <end position="870"/>
    </location>
</feature>
<accession>A0A6P8PPV7</accession>
<comment type="subunit">
    <text evidence="9">PP1 comprises a catalytic subunit, and one or several targeting or regulatory subunits.</text>
</comment>
<dbReference type="GO" id="GO:0007165">
    <property type="term" value="P:signal transduction"/>
    <property type="evidence" value="ECO:0007669"/>
    <property type="project" value="InterPro"/>
</dbReference>
<feature type="compositionally biased region" description="Basic and acidic residues" evidence="12">
    <location>
        <begin position="833"/>
        <end position="852"/>
    </location>
</feature>
<dbReference type="InterPro" id="IPR031775">
    <property type="entry name" value="PRKG1_interact"/>
</dbReference>
<dbReference type="InParanoid" id="A0A6P8PPV7"/>
<feature type="compositionally biased region" description="Basic residues" evidence="12">
    <location>
        <begin position="715"/>
        <end position="725"/>
    </location>
</feature>
<dbReference type="GO" id="GO:0019208">
    <property type="term" value="F:phosphatase regulator activity"/>
    <property type="evidence" value="ECO:0007669"/>
    <property type="project" value="UniProtKB-UniRule"/>
</dbReference>
<dbReference type="FunFam" id="1.25.40.20:FF:000004">
    <property type="entry name" value="Phosphatase 1 regulatory subunit 12A"/>
    <property type="match status" value="1"/>
</dbReference>
<comment type="subunit">
    <text evidence="8">PP1 comprises a catalytic subunit, PPP1CA, PPP1CB or PPP1CC, and one or several targeting or regulatory subunits. PPP1R12B mediates binding to myosin. Isoform 3 and isoform 4 bind PPP1R12A, but not isoform 1 of PPP1R12B itself. Binds IL16.</text>
</comment>
<dbReference type="Pfam" id="PF15898">
    <property type="entry name" value="PRKG1_interact"/>
    <property type="match status" value="1"/>
</dbReference>
<feature type="coiled-coil region" evidence="11">
    <location>
        <begin position="959"/>
        <end position="1027"/>
    </location>
</feature>
<feature type="compositionally biased region" description="Polar residues" evidence="12">
    <location>
        <begin position="528"/>
        <end position="561"/>
    </location>
</feature>
<feature type="compositionally biased region" description="Low complexity" evidence="12">
    <location>
        <begin position="654"/>
        <end position="670"/>
    </location>
</feature>
<comment type="subcellular location">
    <subcellularLocation>
        <location evidence="1">Cytoplasm</location>
        <location evidence="1">Cytoskeleton</location>
    </subcellularLocation>
</comment>
<dbReference type="PRINTS" id="PR01415">
    <property type="entry name" value="ANKYRIN"/>
</dbReference>
<evidence type="ECO:0000256" key="10">
    <source>
        <dbReference type="PROSITE-ProRule" id="PRU00023"/>
    </source>
</evidence>
<feature type="compositionally biased region" description="Basic and acidic residues" evidence="12">
    <location>
        <begin position="563"/>
        <end position="574"/>
    </location>
</feature>
<dbReference type="SUPFAM" id="SSF48403">
    <property type="entry name" value="Ankyrin repeat"/>
    <property type="match status" value="1"/>
</dbReference>
<keyword evidence="5 10" id="KW-0040">ANK repeat</keyword>
<dbReference type="Pfam" id="PF12796">
    <property type="entry name" value="Ank_2"/>
    <property type="match status" value="2"/>
</dbReference>
<evidence type="ECO:0000313" key="14">
    <source>
        <dbReference type="Proteomes" id="UP000515159"/>
    </source>
</evidence>
<feature type="compositionally biased region" description="Basic and acidic residues" evidence="12">
    <location>
        <begin position="1"/>
        <end position="20"/>
    </location>
</feature>
<dbReference type="Gene3D" id="6.10.140.390">
    <property type="match status" value="1"/>
</dbReference>
<feature type="region of interest" description="Disordered" evidence="12">
    <location>
        <begin position="1"/>
        <end position="26"/>
    </location>
</feature>
<dbReference type="PIRSF" id="PIRSF038141">
    <property type="entry name" value="PP1_12ABC_vert"/>
    <property type="match status" value="1"/>
</dbReference>
<evidence type="ECO:0000256" key="6">
    <source>
        <dbReference type="ARBA" id="ARBA00023212"/>
    </source>
</evidence>
<dbReference type="GO" id="GO:0005856">
    <property type="term" value="C:cytoskeleton"/>
    <property type="evidence" value="ECO:0007669"/>
    <property type="project" value="UniProtKB-SubCell"/>
</dbReference>
<keyword evidence="4" id="KW-0677">Repeat</keyword>
<evidence type="ECO:0000256" key="7">
    <source>
        <dbReference type="ARBA" id="ARBA00059024"/>
    </source>
</evidence>
<dbReference type="AlphaFoldDB" id="A0A6P8PPV7"/>
<feature type="repeat" description="ANK" evidence="10">
    <location>
        <begin position="239"/>
        <end position="271"/>
    </location>
</feature>
<dbReference type="FunFam" id="1.25.40.20:FF:000007">
    <property type="entry name" value="Phosphatase 1 regulatory subunit 12A"/>
    <property type="match status" value="1"/>
</dbReference>
<feature type="compositionally biased region" description="Polar residues" evidence="12">
    <location>
        <begin position="818"/>
        <end position="832"/>
    </location>
</feature>
<feature type="compositionally biased region" description="Acidic residues" evidence="12">
    <location>
        <begin position="880"/>
        <end position="893"/>
    </location>
</feature>
<dbReference type="PROSITE" id="PS50088">
    <property type="entry name" value="ANK_REPEAT"/>
    <property type="match status" value="4"/>
</dbReference>
<evidence type="ECO:0000256" key="9">
    <source>
        <dbReference type="PIRNR" id="PIRNR038141"/>
    </source>
</evidence>
<feature type="repeat" description="ANK" evidence="10">
    <location>
        <begin position="80"/>
        <end position="112"/>
    </location>
</feature>
<dbReference type="GO" id="GO:0005737">
    <property type="term" value="C:cytoplasm"/>
    <property type="evidence" value="ECO:0007669"/>
    <property type="project" value="UniProtKB-UniRule"/>
</dbReference>
<feature type="repeat" description="ANK" evidence="10">
    <location>
        <begin position="206"/>
        <end position="238"/>
    </location>
</feature>
<dbReference type="KEGG" id="gsh:117352014"/>
<organism evidence="14 15">
    <name type="scientific">Geotrypetes seraphini</name>
    <name type="common">Gaboon caecilian</name>
    <name type="synonym">Caecilia seraphini</name>
    <dbReference type="NCBI Taxonomy" id="260995"/>
    <lineage>
        <taxon>Eukaryota</taxon>
        <taxon>Metazoa</taxon>
        <taxon>Chordata</taxon>
        <taxon>Craniata</taxon>
        <taxon>Vertebrata</taxon>
        <taxon>Euteleostomi</taxon>
        <taxon>Amphibia</taxon>
        <taxon>Gymnophiona</taxon>
        <taxon>Geotrypetes</taxon>
    </lineage>
</organism>
<keyword evidence="3" id="KW-0597">Phosphoprotein</keyword>
<proteinExistence type="predicted"/>
<dbReference type="PANTHER" id="PTHR24179:SF32">
    <property type="entry name" value="PROTEIN PHOSPHATASE 1 REGULATORY SUBUNIT"/>
    <property type="match status" value="1"/>
</dbReference>
<evidence type="ECO:0000256" key="2">
    <source>
        <dbReference type="ARBA" id="ARBA00022490"/>
    </source>
</evidence>
<dbReference type="InterPro" id="IPR051226">
    <property type="entry name" value="PP1_Regulatory_Subunit"/>
</dbReference>
<dbReference type="Gene3D" id="6.10.250.1820">
    <property type="match status" value="1"/>
</dbReference>
<comment type="function">
    <text evidence="7">Regulates myosin phosphatase activity. Augments Ca(2+) sensitivity of the contractile apparatus.</text>
</comment>
<dbReference type="GO" id="GO:0004857">
    <property type="term" value="F:enzyme inhibitor activity"/>
    <property type="evidence" value="ECO:0007669"/>
    <property type="project" value="TreeGrafter"/>
</dbReference>
<evidence type="ECO:0000256" key="5">
    <source>
        <dbReference type="ARBA" id="ARBA00023043"/>
    </source>
</evidence>
<evidence type="ECO:0000256" key="4">
    <source>
        <dbReference type="ARBA" id="ARBA00022737"/>
    </source>
</evidence>
<keyword evidence="2 9" id="KW-0963">Cytoplasm</keyword>
<feature type="compositionally biased region" description="Basic and acidic residues" evidence="12">
    <location>
        <begin position="705"/>
        <end position="714"/>
    </location>
</feature>
<feature type="compositionally biased region" description="Polar residues" evidence="12">
    <location>
        <begin position="629"/>
        <end position="645"/>
    </location>
</feature>
<dbReference type="GO" id="GO:0019901">
    <property type="term" value="F:protein kinase binding"/>
    <property type="evidence" value="ECO:0007669"/>
    <property type="project" value="InterPro"/>
</dbReference>
<name>A0A6P8PPV7_GEOSA</name>
<evidence type="ECO:0000256" key="1">
    <source>
        <dbReference type="ARBA" id="ARBA00004245"/>
    </source>
</evidence>